<accession>A0A919JPT3</accession>
<gene>
    <name evidence="8" type="primary">araJ_1</name>
    <name evidence="8" type="ORF">Ari01nite_03760</name>
</gene>
<feature type="transmembrane region" description="Helical" evidence="6">
    <location>
        <begin position="97"/>
        <end position="121"/>
    </location>
</feature>
<evidence type="ECO:0000256" key="2">
    <source>
        <dbReference type="ARBA" id="ARBA00022475"/>
    </source>
</evidence>
<dbReference type="RefSeq" id="WP_203778763.1">
    <property type="nucleotide sequence ID" value="NZ_BOMV01000004.1"/>
</dbReference>
<dbReference type="PANTHER" id="PTHR43124:SF3">
    <property type="entry name" value="CHLORAMPHENICOL EFFLUX PUMP RV0191"/>
    <property type="match status" value="1"/>
</dbReference>
<dbReference type="InterPro" id="IPR020846">
    <property type="entry name" value="MFS_dom"/>
</dbReference>
<evidence type="ECO:0000256" key="3">
    <source>
        <dbReference type="ARBA" id="ARBA00022692"/>
    </source>
</evidence>
<feature type="transmembrane region" description="Helical" evidence="6">
    <location>
        <begin position="72"/>
        <end position="91"/>
    </location>
</feature>
<dbReference type="InterPro" id="IPR050189">
    <property type="entry name" value="MFS_Efflux_Transporters"/>
</dbReference>
<dbReference type="EMBL" id="BOMV01000004">
    <property type="protein sequence ID" value="GIE92911.1"/>
    <property type="molecule type" value="Genomic_DNA"/>
</dbReference>
<name>A0A919JPT3_9ACTN</name>
<dbReference type="GO" id="GO:0005886">
    <property type="term" value="C:plasma membrane"/>
    <property type="evidence" value="ECO:0007669"/>
    <property type="project" value="UniProtKB-SubCell"/>
</dbReference>
<feature type="transmembrane region" description="Helical" evidence="6">
    <location>
        <begin position="291"/>
        <end position="311"/>
    </location>
</feature>
<feature type="transmembrane region" description="Helical" evidence="6">
    <location>
        <begin position="238"/>
        <end position="259"/>
    </location>
</feature>
<keyword evidence="5 6" id="KW-0472">Membrane</keyword>
<dbReference type="PROSITE" id="PS50850">
    <property type="entry name" value="MFS"/>
    <property type="match status" value="1"/>
</dbReference>
<evidence type="ECO:0000259" key="7">
    <source>
        <dbReference type="PROSITE" id="PS50850"/>
    </source>
</evidence>
<dbReference type="Gene3D" id="1.20.1250.20">
    <property type="entry name" value="MFS general substrate transporter like domains"/>
    <property type="match status" value="1"/>
</dbReference>
<keyword evidence="4 6" id="KW-1133">Transmembrane helix</keyword>
<dbReference type="Pfam" id="PF07690">
    <property type="entry name" value="MFS_1"/>
    <property type="match status" value="2"/>
</dbReference>
<proteinExistence type="predicted"/>
<keyword evidence="2" id="KW-1003">Cell membrane</keyword>
<keyword evidence="3 6" id="KW-0812">Transmembrane</keyword>
<feature type="transmembrane region" description="Helical" evidence="6">
    <location>
        <begin position="201"/>
        <end position="226"/>
    </location>
</feature>
<feature type="transmembrane region" description="Helical" evidence="6">
    <location>
        <begin position="36"/>
        <end position="60"/>
    </location>
</feature>
<dbReference type="GO" id="GO:0022857">
    <property type="term" value="F:transmembrane transporter activity"/>
    <property type="evidence" value="ECO:0007669"/>
    <property type="project" value="InterPro"/>
</dbReference>
<feature type="transmembrane region" description="Helical" evidence="6">
    <location>
        <begin position="266"/>
        <end position="285"/>
    </location>
</feature>
<evidence type="ECO:0000256" key="5">
    <source>
        <dbReference type="ARBA" id="ARBA00023136"/>
    </source>
</evidence>
<evidence type="ECO:0000313" key="8">
    <source>
        <dbReference type="EMBL" id="GIE92911.1"/>
    </source>
</evidence>
<keyword evidence="9" id="KW-1185">Reference proteome</keyword>
<evidence type="ECO:0000256" key="6">
    <source>
        <dbReference type="SAM" id="Phobius"/>
    </source>
</evidence>
<feature type="transmembrane region" description="Helical" evidence="6">
    <location>
        <begin position="354"/>
        <end position="372"/>
    </location>
</feature>
<protein>
    <submittedName>
        <fullName evidence="8">MFS transporter</fullName>
    </submittedName>
</protein>
<reference evidence="8" key="1">
    <citation type="submission" date="2021-01" db="EMBL/GenBank/DDBJ databases">
        <title>Whole genome shotgun sequence of Actinoplanes rishiriensis NBRC 108556.</title>
        <authorList>
            <person name="Komaki H."/>
            <person name="Tamura T."/>
        </authorList>
    </citation>
    <scope>NUCLEOTIDE SEQUENCE</scope>
    <source>
        <strain evidence="8">NBRC 108556</strain>
    </source>
</reference>
<dbReference type="PANTHER" id="PTHR43124">
    <property type="entry name" value="PURINE EFFLUX PUMP PBUE"/>
    <property type="match status" value="1"/>
</dbReference>
<feature type="transmembrane region" description="Helical" evidence="6">
    <location>
        <begin position="158"/>
        <end position="180"/>
    </location>
</feature>
<dbReference type="AlphaFoldDB" id="A0A919JPT3"/>
<feature type="transmembrane region" description="Helical" evidence="6">
    <location>
        <begin position="323"/>
        <end position="348"/>
    </location>
</feature>
<feature type="domain" description="Major facilitator superfamily (MFS) profile" evidence="7">
    <location>
        <begin position="6"/>
        <end position="382"/>
    </location>
</feature>
<organism evidence="8 9">
    <name type="scientific">Paractinoplanes rishiriensis</name>
    <dbReference type="NCBI Taxonomy" id="1050105"/>
    <lineage>
        <taxon>Bacteria</taxon>
        <taxon>Bacillati</taxon>
        <taxon>Actinomycetota</taxon>
        <taxon>Actinomycetes</taxon>
        <taxon>Micromonosporales</taxon>
        <taxon>Micromonosporaceae</taxon>
        <taxon>Paractinoplanes</taxon>
    </lineage>
</organism>
<dbReference type="SUPFAM" id="SSF103473">
    <property type="entry name" value="MFS general substrate transporter"/>
    <property type="match status" value="1"/>
</dbReference>
<dbReference type="Proteomes" id="UP000636960">
    <property type="component" value="Unassembled WGS sequence"/>
</dbReference>
<dbReference type="InterPro" id="IPR011701">
    <property type="entry name" value="MFS"/>
</dbReference>
<dbReference type="InterPro" id="IPR036259">
    <property type="entry name" value="MFS_trans_sf"/>
</dbReference>
<evidence type="ECO:0000256" key="1">
    <source>
        <dbReference type="ARBA" id="ARBA00004651"/>
    </source>
</evidence>
<evidence type="ECO:0000313" key="9">
    <source>
        <dbReference type="Proteomes" id="UP000636960"/>
    </source>
</evidence>
<comment type="caution">
    <text evidence="8">The sequence shown here is derived from an EMBL/GenBank/DDBJ whole genome shotgun (WGS) entry which is preliminary data.</text>
</comment>
<evidence type="ECO:0000256" key="4">
    <source>
        <dbReference type="ARBA" id="ARBA00022989"/>
    </source>
</evidence>
<comment type="subcellular location">
    <subcellularLocation>
        <location evidence="1">Cell membrane</location>
        <topology evidence="1">Multi-pass membrane protein</topology>
    </subcellularLocation>
</comment>
<sequence length="415" mass="42300">MRARLILAALAVSTFLYVTTETLPIGLLPQIAGGLGVHPSGVGLLVTAYGLVVVLATIPLTRLTQRWPRRRLLTTVLLIATVATVVSALAPNYPVLLAGRIAAALSQALFWAVVTPAAAALFRPQVRGKAIGILYAGSSVAPLLGVPAGTWLGQQAGWRLPFLALAGLALTVSVVIVTLMPDLPRGTSDAERGTAPDAGRYRVVVAATAISVTGALTAFTCVTPYLTSVVGLDEAATGPVLLLRGAAGLLGAVLAGFLVQRYARHLMAVLVGVQALALAAQYLLADFVVPAVLAIAVAGLVLSGLTTVLGARVLEVAPAGTDLASAGMSTAFNVGITAGALLGSYLLAVADIRASALVAALISGVGLAVAAAEGRFARPQPRSLAGCFAHSPDWSQASWRWSHPRGTAVTTTLSR</sequence>
<feature type="transmembrane region" description="Helical" evidence="6">
    <location>
        <begin position="133"/>
        <end position="152"/>
    </location>
</feature>
<dbReference type="CDD" id="cd17324">
    <property type="entry name" value="MFS_NepI_like"/>
    <property type="match status" value="1"/>
</dbReference>